<sequence length="1291" mass="145801">MFALECSSDTKQGLGYHTARCSIYNADESSDDHSSSETDAVEKFEQIRAAKRRKLAADSEDPFQGADHDEPMPDPSPPREPSPEPEVNASGRPVRKKRPTWKLLQLLPEPAAPAPLNISEPDDDATPPPAPTAFVWESIKTAMNSFGLYREYPRIPTHDPDGTISLDDLSDIPKPTQSTSAASNPSLPAALASSPDSSLPSQSHSNPYFPFPSSTAYGITNWMWSGSPMKSMEEGIKLLEFLKSDAFRKEDVADLNLVKETQRLDQYMASGADGTAGRDGWKEVSVDIQVPDGKPHLPNGSSPIPLYTVPGLFLRPLSEVIRSAILNGISRRFHFTPFRQFHKSDPNAAPTRVYDEIYSSEAMIEAYEKLQSQPREPGCTLECVVLALMWWSDSTHLASFGSAALWPLYLLFGNQSKWVRGKPRANACHHTAYIPKVSSQSSLLCMPNEFHDWYTAATGEGPSAEVLAHCRRELMHAVWAKILDDDFMDIYEHGIREWLLAAHRKLSIVIECHDGISRRFYPRFFTYSADYPEKVLLTGIRNLGACPCPRCKISKDKISGLGTKNDDKARTRDERKDDTSYRAKIASARRHIYELGKGIKSAVVERILSPQSLVPTLNTFSERFSKFGFNFYKMFAPDFLHEFEIGVFKSVFTHLIRILVAHGGTAVQTLNARYRMVPPFGRAVIRRFGSNASAMKKMAARNFEDLLQCALPVFENLLPEPHNKTILDLLFNLAEWHALGKLRMHTTPLLTRLSEVTSRLGQSLRYFAKHTCAHFDTRELPKEEAARGRRNARKKKSRPTPVRQQAASGAASKKKLFNLDTYKLHALGDYIHYIPFIGTSDSWSTQTGELEHRRVKRFYARTNKNTAVRQMTVLERREQALARIARTLGKILPPPSPPPVTSTKPRKKKARKALLSLDFADSESLPYTSPEQHHHISHSRNFYLNIPHFLSENRRDPATQNFLPKLKDHVLSRLVYPDESGDEQFPAEDHRSLLISSDRLYRHKVFRVNYTTYDVRQGQDSMNPRRQADIMTLAPEGDTSHPFSYCRIIGIFHVDVVRNVPGASKVPTTVEVLWVRRFRRDTSYRAGFKAKRLHRLQFLPGDDPMAFGFVNPDEVIRGAHLIPAFAHGRTNDLLHQEEEEDLQWRSLALANEETHKDGEWRFHYVNFFVDRDMLMRYVGGGIGHYKVEVEDEQELPEHERGENEEDPMDDDEPEPSASSNDVDSDAEDNSQARKDRDDDSEVDSAEASSDSDSEDGSANEDGADGEDDEDFGPEDGEGFVDEEDAEGYAPL</sequence>
<organism evidence="2 3">
    <name type="scientific">Favolaschia claudopus</name>
    <dbReference type="NCBI Taxonomy" id="2862362"/>
    <lineage>
        <taxon>Eukaryota</taxon>
        <taxon>Fungi</taxon>
        <taxon>Dikarya</taxon>
        <taxon>Basidiomycota</taxon>
        <taxon>Agaricomycotina</taxon>
        <taxon>Agaricomycetes</taxon>
        <taxon>Agaricomycetidae</taxon>
        <taxon>Agaricales</taxon>
        <taxon>Marasmiineae</taxon>
        <taxon>Mycenaceae</taxon>
        <taxon>Favolaschia</taxon>
    </lineage>
</organism>
<reference evidence="2 3" key="1">
    <citation type="journal article" date="2024" name="J Genomics">
        <title>Draft genome sequencing and assembly of Favolaschia claudopus CIRM-BRFM 2984 isolated from oak limbs.</title>
        <authorList>
            <person name="Navarro D."/>
            <person name="Drula E."/>
            <person name="Chaduli D."/>
            <person name="Cazenave R."/>
            <person name="Ahrendt S."/>
            <person name="Wang J."/>
            <person name="Lipzen A."/>
            <person name="Daum C."/>
            <person name="Barry K."/>
            <person name="Grigoriev I.V."/>
            <person name="Favel A."/>
            <person name="Rosso M.N."/>
            <person name="Martin F."/>
        </authorList>
    </citation>
    <scope>NUCLEOTIDE SEQUENCE [LARGE SCALE GENOMIC DNA]</scope>
    <source>
        <strain evidence="2 3">CIRM-BRFM 2984</strain>
    </source>
</reference>
<feature type="compositionally biased region" description="Basic and acidic residues" evidence="1">
    <location>
        <begin position="31"/>
        <end position="48"/>
    </location>
</feature>
<feature type="compositionally biased region" description="Acidic residues" evidence="1">
    <location>
        <begin position="1238"/>
        <end position="1291"/>
    </location>
</feature>
<feature type="compositionally biased region" description="Acidic residues" evidence="1">
    <location>
        <begin position="1202"/>
        <end position="1214"/>
    </location>
</feature>
<evidence type="ECO:0000313" key="2">
    <source>
        <dbReference type="EMBL" id="KAK7036993.1"/>
    </source>
</evidence>
<protein>
    <submittedName>
        <fullName evidence="2">Uncharacterized protein</fullName>
    </submittedName>
</protein>
<feature type="region of interest" description="Disordered" evidence="1">
    <location>
        <begin position="1188"/>
        <end position="1291"/>
    </location>
</feature>
<feature type="compositionally biased region" description="Low complexity" evidence="1">
    <location>
        <begin position="178"/>
        <end position="204"/>
    </location>
</feature>
<dbReference type="Pfam" id="PF18759">
    <property type="entry name" value="Plavaka"/>
    <property type="match status" value="1"/>
</dbReference>
<gene>
    <name evidence="2" type="ORF">R3P38DRAFT_3480883</name>
</gene>
<keyword evidence="3" id="KW-1185">Reference proteome</keyword>
<evidence type="ECO:0000313" key="3">
    <source>
        <dbReference type="Proteomes" id="UP001362999"/>
    </source>
</evidence>
<dbReference type="InterPro" id="IPR041078">
    <property type="entry name" value="Plavaka"/>
</dbReference>
<dbReference type="Proteomes" id="UP001362999">
    <property type="component" value="Unassembled WGS sequence"/>
</dbReference>
<name>A0AAW0CDQ9_9AGAR</name>
<comment type="caution">
    <text evidence="2">The sequence shown here is derived from an EMBL/GenBank/DDBJ whole genome shotgun (WGS) entry which is preliminary data.</text>
</comment>
<evidence type="ECO:0000256" key="1">
    <source>
        <dbReference type="SAM" id="MobiDB-lite"/>
    </source>
</evidence>
<accession>A0AAW0CDQ9</accession>
<feature type="region of interest" description="Disordered" evidence="1">
    <location>
        <begin position="26"/>
        <end position="132"/>
    </location>
</feature>
<feature type="compositionally biased region" description="Basic residues" evidence="1">
    <location>
        <begin position="788"/>
        <end position="798"/>
    </location>
</feature>
<feature type="region of interest" description="Disordered" evidence="1">
    <location>
        <begin position="779"/>
        <end position="810"/>
    </location>
</feature>
<feature type="region of interest" description="Disordered" evidence="1">
    <location>
        <begin position="159"/>
        <end position="204"/>
    </location>
</feature>
<proteinExistence type="predicted"/>
<dbReference type="EMBL" id="JAWWNJ010000018">
    <property type="protein sequence ID" value="KAK7036993.1"/>
    <property type="molecule type" value="Genomic_DNA"/>
</dbReference>